<dbReference type="PANTHER" id="PTHR37461">
    <property type="entry name" value="ANTI-SIGMA-K FACTOR RSKA"/>
    <property type="match status" value="1"/>
</dbReference>
<sequence length="265" mass="28860">MVNSQLPNNYQDLIAGYILNNLSDEEAAVLENLLNEHPELHQEVDSFHNAFDVFADVVPIEPPEHLRTNILAAATNSLASVEQAPLQVAQTIPQPTRVKLIIGIGGAIAASLITVLGLRTYQLSFELQQANAKIQNLQRNLQQAQNISPVLSTLQQPKTLLYSLEGSGNSASGSLVMSAEKKQVIILVQNLPQLPQGRVYRLWAKIPTHTSLTYCGQFNSNTQGYIQITVLSDNCGASPTQMLITLDAITDPTTQGGPLIMQSRI</sequence>
<evidence type="ECO:0000313" key="12">
    <source>
        <dbReference type="Proteomes" id="UP000629098"/>
    </source>
</evidence>
<dbReference type="GO" id="GO:0016989">
    <property type="term" value="F:sigma factor antagonist activity"/>
    <property type="evidence" value="ECO:0007669"/>
    <property type="project" value="TreeGrafter"/>
</dbReference>
<dbReference type="GO" id="GO:0005886">
    <property type="term" value="C:plasma membrane"/>
    <property type="evidence" value="ECO:0007669"/>
    <property type="project" value="UniProtKB-SubCell"/>
</dbReference>
<evidence type="ECO:0000256" key="8">
    <source>
        <dbReference type="ARBA" id="ARBA00030803"/>
    </source>
</evidence>
<keyword evidence="12" id="KW-1185">Reference proteome</keyword>
<dbReference type="Gene3D" id="1.10.10.1320">
    <property type="entry name" value="Anti-sigma factor, zinc-finger domain"/>
    <property type="match status" value="1"/>
</dbReference>
<evidence type="ECO:0000256" key="9">
    <source>
        <dbReference type="SAM" id="Phobius"/>
    </source>
</evidence>
<dbReference type="Pfam" id="PF10099">
    <property type="entry name" value="RskA_C"/>
    <property type="match status" value="1"/>
</dbReference>
<evidence type="ECO:0000256" key="1">
    <source>
        <dbReference type="ARBA" id="ARBA00004167"/>
    </source>
</evidence>
<evidence type="ECO:0000256" key="7">
    <source>
        <dbReference type="ARBA" id="ARBA00029829"/>
    </source>
</evidence>
<evidence type="ECO:0000313" key="11">
    <source>
        <dbReference type="EMBL" id="MBD2777119.1"/>
    </source>
</evidence>
<dbReference type="PANTHER" id="PTHR37461:SF1">
    <property type="entry name" value="ANTI-SIGMA-K FACTOR RSKA"/>
    <property type="match status" value="1"/>
</dbReference>
<dbReference type="InterPro" id="IPR051474">
    <property type="entry name" value="Anti-sigma-K/W_factor"/>
</dbReference>
<name>A0A8J7C8S5_9CYAN</name>
<comment type="caution">
    <text evidence="11">The sequence shown here is derived from an EMBL/GenBank/DDBJ whole genome shotgun (WGS) entry which is preliminary data.</text>
</comment>
<keyword evidence="3" id="KW-1003">Cell membrane</keyword>
<evidence type="ECO:0000256" key="2">
    <source>
        <dbReference type="ARBA" id="ARBA00004236"/>
    </source>
</evidence>
<dbReference type="GO" id="GO:0006417">
    <property type="term" value="P:regulation of translation"/>
    <property type="evidence" value="ECO:0007669"/>
    <property type="project" value="TreeGrafter"/>
</dbReference>
<feature type="domain" description="Anti-sigma K factor RskA C-terminal" evidence="10">
    <location>
        <begin position="106"/>
        <end position="247"/>
    </location>
</feature>
<dbReference type="Proteomes" id="UP000629098">
    <property type="component" value="Unassembled WGS sequence"/>
</dbReference>
<protein>
    <recommendedName>
        <fullName evidence="8">Regulator of SigK</fullName>
    </recommendedName>
    <alternativeName>
        <fullName evidence="7">Sigma-K anti-sigma factor RskA</fullName>
    </alternativeName>
</protein>
<evidence type="ECO:0000259" key="10">
    <source>
        <dbReference type="Pfam" id="PF10099"/>
    </source>
</evidence>
<dbReference type="InterPro" id="IPR018764">
    <property type="entry name" value="RskA_C"/>
</dbReference>
<organism evidence="11 12">
    <name type="scientific">Iningainema tapete BLCC-T55</name>
    <dbReference type="NCBI Taxonomy" id="2748662"/>
    <lineage>
        <taxon>Bacteria</taxon>
        <taxon>Bacillati</taxon>
        <taxon>Cyanobacteriota</taxon>
        <taxon>Cyanophyceae</taxon>
        <taxon>Nostocales</taxon>
        <taxon>Scytonemataceae</taxon>
        <taxon>Iningainema tapete</taxon>
    </lineage>
</organism>
<comment type="subcellular location">
    <subcellularLocation>
        <location evidence="2">Cell membrane</location>
    </subcellularLocation>
    <subcellularLocation>
        <location evidence="1">Membrane</location>
        <topology evidence="1">Single-pass membrane protein</topology>
    </subcellularLocation>
</comment>
<evidence type="ECO:0000256" key="5">
    <source>
        <dbReference type="ARBA" id="ARBA00022989"/>
    </source>
</evidence>
<proteinExistence type="predicted"/>
<evidence type="ECO:0000256" key="4">
    <source>
        <dbReference type="ARBA" id="ARBA00022692"/>
    </source>
</evidence>
<evidence type="ECO:0000256" key="3">
    <source>
        <dbReference type="ARBA" id="ARBA00022475"/>
    </source>
</evidence>
<dbReference type="RefSeq" id="WP_190836190.1">
    <property type="nucleotide sequence ID" value="NZ_CAWPPI010000105.1"/>
</dbReference>
<gene>
    <name evidence="11" type="ORF">ICL16_35025</name>
</gene>
<dbReference type="InterPro" id="IPR041916">
    <property type="entry name" value="Anti_sigma_zinc_sf"/>
</dbReference>
<evidence type="ECO:0000256" key="6">
    <source>
        <dbReference type="ARBA" id="ARBA00023136"/>
    </source>
</evidence>
<keyword evidence="5 9" id="KW-1133">Transmembrane helix</keyword>
<reference evidence="11" key="1">
    <citation type="submission" date="2020-09" db="EMBL/GenBank/DDBJ databases">
        <title>Iningainema tapete sp. nov. (Scytonemataceae, Cyanobacteria) from greenhouses in central Florida (USA) produces two types of nodularin with biosynthetic potential for microcystin-LR and anabaenopeptins.</title>
        <authorList>
            <person name="Berthold D.E."/>
            <person name="Lefler F.W."/>
            <person name="Huang I.-S."/>
            <person name="Abdulla H."/>
            <person name="Zimba P.V."/>
            <person name="Laughinghouse H.D. IV."/>
        </authorList>
    </citation>
    <scope>NUCLEOTIDE SEQUENCE</scope>
    <source>
        <strain evidence="11">BLCCT55</strain>
    </source>
</reference>
<feature type="transmembrane region" description="Helical" evidence="9">
    <location>
        <begin position="100"/>
        <end position="121"/>
    </location>
</feature>
<dbReference type="EMBL" id="JACXAE010000105">
    <property type="protein sequence ID" value="MBD2777119.1"/>
    <property type="molecule type" value="Genomic_DNA"/>
</dbReference>
<dbReference type="AlphaFoldDB" id="A0A8J7C8S5"/>
<keyword evidence="4 9" id="KW-0812">Transmembrane</keyword>
<keyword evidence="6 9" id="KW-0472">Membrane</keyword>
<accession>A0A8J7C8S5</accession>